<dbReference type="Pfam" id="PF02330">
    <property type="entry name" value="MAM33"/>
    <property type="match status" value="1"/>
</dbReference>
<proteinExistence type="predicted"/>
<organism evidence="2 3">
    <name type="scientific">Rubus argutus</name>
    <name type="common">Southern blackberry</name>
    <dbReference type="NCBI Taxonomy" id="59490"/>
    <lineage>
        <taxon>Eukaryota</taxon>
        <taxon>Viridiplantae</taxon>
        <taxon>Streptophyta</taxon>
        <taxon>Embryophyta</taxon>
        <taxon>Tracheophyta</taxon>
        <taxon>Spermatophyta</taxon>
        <taxon>Magnoliopsida</taxon>
        <taxon>eudicotyledons</taxon>
        <taxon>Gunneridae</taxon>
        <taxon>Pentapetalae</taxon>
        <taxon>rosids</taxon>
        <taxon>fabids</taxon>
        <taxon>Rosales</taxon>
        <taxon>Rosaceae</taxon>
        <taxon>Rosoideae</taxon>
        <taxon>Rosoideae incertae sedis</taxon>
        <taxon>Rubus</taxon>
    </lineage>
</organism>
<dbReference type="AlphaFoldDB" id="A0AAW1W9J2"/>
<dbReference type="GO" id="GO:0005759">
    <property type="term" value="C:mitochondrial matrix"/>
    <property type="evidence" value="ECO:0007669"/>
    <property type="project" value="InterPro"/>
</dbReference>
<evidence type="ECO:0000313" key="3">
    <source>
        <dbReference type="Proteomes" id="UP001457282"/>
    </source>
</evidence>
<protein>
    <submittedName>
        <fullName evidence="2">Uncharacterized protein</fullName>
    </submittedName>
</protein>
<dbReference type="InterPro" id="IPR003428">
    <property type="entry name" value="MAM33"/>
</dbReference>
<dbReference type="Gene3D" id="3.10.280.10">
    <property type="entry name" value="Mitochondrial glycoprotein"/>
    <property type="match status" value="1"/>
</dbReference>
<feature type="compositionally biased region" description="Acidic residues" evidence="1">
    <location>
        <begin position="132"/>
        <end position="144"/>
    </location>
</feature>
<dbReference type="PANTHER" id="PTHR10826">
    <property type="entry name" value="COMPLEMENT COMPONENT 1"/>
    <property type="match status" value="1"/>
</dbReference>
<dbReference type="Proteomes" id="UP001457282">
    <property type="component" value="Unassembled WGS sequence"/>
</dbReference>
<evidence type="ECO:0000313" key="2">
    <source>
        <dbReference type="EMBL" id="KAK9920586.1"/>
    </source>
</evidence>
<dbReference type="SUPFAM" id="SSF54529">
    <property type="entry name" value="Mitochondrial glycoprotein MAM33-like"/>
    <property type="match status" value="1"/>
</dbReference>
<dbReference type="EMBL" id="JBEDUW010000006">
    <property type="protein sequence ID" value="KAK9920586.1"/>
    <property type="molecule type" value="Genomic_DNA"/>
</dbReference>
<feature type="region of interest" description="Disordered" evidence="1">
    <location>
        <begin position="125"/>
        <end position="144"/>
    </location>
</feature>
<dbReference type="InterPro" id="IPR036561">
    <property type="entry name" value="MAM33_sf"/>
</dbReference>
<evidence type="ECO:0000256" key="1">
    <source>
        <dbReference type="SAM" id="MobiDB-lite"/>
    </source>
</evidence>
<keyword evidence="3" id="KW-1185">Reference proteome</keyword>
<reference evidence="2 3" key="1">
    <citation type="journal article" date="2023" name="G3 (Bethesda)">
        <title>A chromosome-length genome assembly and annotation of blackberry (Rubus argutus, cv. 'Hillquist').</title>
        <authorList>
            <person name="Bruna T."/>
            <person name="Aryal R."/>
            <person name="Dudchenko O."/>
            <person name="Sargent D.J."/>
            <person name="Mead D."/>
            <person name="Buti M."/>
            <person name="Cavallini A."/>
            <person name="Hytonen T."/>
            <person name="Andres J."/>
            <person name="Pham M."/>
            <person name="Weisz D."/>
            <person name="Mascagni F."/>
            <person name="Usai G."/>
            <person name="Natali L."/>
            <person name="Bassil N."/>
            <person name="Fernandez G.E."/>
            <person name="Lomsadze A."/>
            <person name="Armour M."/>
            <person name="Olukolu B."/>
            <person name="Poorten T."/>
            <person name="Britton C."/>
            <person name="Davik J."/>
            <person name="Ashrafi H."/>
            <person name="Aiden E.L."/>
            <person name="Borodovsky M."/>
            <person name="Worthington M."/>
        </authorList>
    </citation>
    <scope>NUCLEOTIDE SEQUENCE [LARGE SCALE GENOMIC DNA]</scope>
    <source>
        <strain evidence="2">PI 553951</strain>
    </source>
</reference>
<sequence>MALFSSMLRRPSYSLFSFALRTIGSARNFHSGKSTVPKFGSETIRRCSLPFRRFSTATAMKPAADDSLVGVLESEIKVAEEGIENYQVGEVTDGFPFEIVDNPGEQTILLKRELNGEIIKVGVSIPNTASSEDNEEEEEEDNEDTGMPMVVIVSKGNGQELEFGLTAFADKICIDSLSIKQPEHSLEGSNQNAYEGPNFSDLDESLQKALQKEYLMWLKNLKGFIEQ</sequence>
<comment type="caution">
    <text evidence="2">The sequence shown here is derived from an EMBL/GenBank/DDBJ whole genome shotgun (WGS) entry which is preliminary data.</text>
</comment>
<dbReference type="PANTHER" id="PTHR10826:SF27">
    <property type="entry name" value="OS06G0326500 PROTEIN"/>
    <property type="match status" value="1"/>
</dbReference>
<accession>A0AAW1W9J2</accession>
<name>A0AAW1W9J2_RUBAR</name>
<gene>
    <name evidence="2" type="ORF">M0R45_029138</name>
</gene>